<evidence type="ECO:0000313" key="2">
    <source>
        <dbReference type="EMBL" id="WOO42580.1"/>
    </source>
</evidence>
<feature type="signal peptide" evidence="1">
    <location>
        <begin position="1"/>
        <end position="25"/>
    </location>
</feature>
<dbReference type="Proteomes" id="UP001304300">
    <property type="component" value="Chromosome"/>
</dbReference>
<evidence type="ECO:0000256" key="1">
    <source>
        <dbReference type="SAM" id="SignalP"/>
    </source>
</evidence>
<reference evidence="2 3" key="1">
    <citation type="submission" date="2023-10" db="EMBL/GenBank/DDBJ databases">
        <title>Rubellicoccus peritrichatus gen. nov., sp. nov., isolated from an algae of coral reef tank.</title>
        <authorList>
            <person name="Luo J."/>
        </authorList>
    </citation>
    <scope>NUCLEOTIDE SEQUENCE [LARGE SCALE GENOMIC DNA]</scope>
    <source>
        <strain evidence="2 3">CR14</strain>
    </source>
</reference>
<protein>
    <submittedName>
        <fullName evidence="2">Uncharacterized protein</fullName>
    </submittedName>
</protein>
<evidence type="ECO:0000313" key="3">
    <source>
        <dbReference type="Proteomes" id="UP001304300"/>
    </source>
</evidence>
<keyword evidence="3" id="KW-1185">Reference proteome</keyword>
<accession>A0AAQ3LEQ8</accession>
<name>A0AAQ3LEQ8_9BACT</name>
<sequence>MKTLRVLCVSFVLFVAQNGASSLHADLYPQWWIDQGVISDGQQSPAAPGETGHDPVAWDAWVAGNFTPANAGQAKNLAQKAMFEMEAKQAGSAGTTITSLVNGFSMASEDNYVPINTGQVKNLAKTFYDRFHEVDFTVTLSDGTIIADNTYPWDPATPVEQNYTPVNVGQLKRVFSFSLANWPPGEPAEGDGLPDAWEILHFGSINVANGDPTLGPLTDYDADTLTDYEEFHAGTDPTVADTLLADTGDQTELLIWKLYR</sequence>
<dbReference type="EMBL" id="CP136920">
    <property type="protein sequence ID" value="WOO42580.1"/>
    <property type="molecule type" value="Genomic_DNA"/>
</dbReference>
<dbReference type="AlphaFoldDB" id="A0AAQ3LEQ8"/>
<keyword evidence="1" id="KW-0732">Signal</keyword>
<dbReference type="RefSeq" id="WP_317835104.1">
    <property type="nucleotide sequence ID" value="NZ_CP136920.1"/>
</dbReference>
<gene>
    <name evidence="2" type="ORF">RZN69_05715</name>
</gene>
<proteinExistence type="predicted"/>
<organism evidence="2 3">
    <name type="scientific">Rubellicoccus peritrichatus</name>
    <dbReference type="NCBI Taxonomy" id="3080537"/>
    <lineage>
        <taxon>Bacteria</taxon>
        <taxon>Pseudomonadati</taxon>
        <taxon>Verrucomicrobiota</taxon>
        <taxon>Opitutia</taxon>
        <taxon>Puniceicoccales</taxon>
        <taxon>Cerasicoccaceae</taxon>
        <taxon>Rubellicoccus</taxon>
    </lineage>
</organism>
<dbReference type="KEGG" id="puo:RZN69_05715"/>
<feature type="chain" id="PRO_5042993162" evidence="1">
    <location>
        <begin position="26"/>
        <end position="260"/>
    </location>
</feature>